<comment type="caution">
    <text evidence="1">The sequence shown here is derived from an EMBL/GenBank/DDBJ whole genome shotgun (WGS) entry which is preliminary data.</text>
</comment>
<dbReference type="OrthoDB" id="9809023at2"/>
<dbReference type="RefSeq" id="WP_008909713.1">
    <property type="nucleotide sequence ID" value="NZ_CAKP01000125.1"/>
</dbReference>
<keyword evidence="2" id="KW-1185">Reference proteome</keyword>
<proteinExistence type="predicted"/>
<protein>
    <submittedName>
        <fullName evidence="1">YlxP-like protein</fullName>
    </submittedName>
</protein>
<dbReference type="PANTHER" id="PTHR36441:SF1">
    <property type="entry name" value="DUF503 DOMAIN-CONTAINING PROTEIN"/>
    <property type="match status" value="1"/>
</dbReference>
<dbReference type="eggNOG" id="COG1550">
    <property type="taxonomic scope" value="Bacteria"/>
</dbReference>
<dbReference type="STRING" id="857293.CAAU_2379"/>
<gene>
    <name evidence="1" type="ORF">CAAU_2379</name>
</gene>
<dbReference type="SUPFAM" id="SSF103007">
    <property type="entry name" value="Hypothetical protein TT1725"/>
    <property type="match status" value="1"/>
</dbReference>
<organism evidence="1 2">
    <name type="scientific">Caloramator australicus RC3</name>
    <dbReference type="NCBI Taxonomy" id="857293"/>
    <lineage>
        <taxon>Bacteria</taxon>
        <taxon>Bacillati</taxon>
        <taxon>Bacillota</taxon>
        <taxon>Clostridia</taxon>
        <taxon>Eubacteriales</taxon>
        <taxon>Clostridiaceae</taxon>
        <taxon>Caloramator</taxon>
    </lineage>
</organism>
<dbReference type="Gene3D" id="3.30.70.1120">
    <property type="entry name" value="TT1725-like"/>
    <property type="match status" value="1"/>
</dbReference>
<dbReference type="PANTHER" id="PTHR36441">
    <property type="entry name" value="HYPOTHETICAL CYTOSOLIC PROTEIN"/>
    <property type="match status" value="1"/>
</dbReference>
<dbReference type="Proteomes" id="UP000007652">
    <property type="component" value="Unassembled WGS sequence"/>
</dbReference>
<name>I7K9X2_9CLOT</name>
<reference evidence="1 2" key="1">
    <citation type="journal article" date="2011" name="J. Bacteriol.">
        <title>Draft genome sequence of Caloramator australicus strain RC3T, a thermoanaerobe from the Great Artesian Basin of Australia.</title>
        <authorList>
            <person name="Ogg C.D."/>
            <person name="Patel B.K.C."/>
        </authorList>
    </citation>
    <scope>NUCLEOTIDE SEQUENCE [LARGE SCALE GENOMIC DNA]</scope>
    <source>
        <strain evidence="1 2">RC3</strain>
    </source>
</reference>
<evidence type="ECO:0000313" key="1">
    <source>
        <dbReference type="EMBL" id="CCJ34462.1"/>
    </source>
</evidence>
<sequence length="92" mass="10303">MIVGIANIKLKFFTPHSLKEKRQIVKSLISKIMQHNASVAEVGENDKWQLCELGIATVGSDKKVVDATLNSIFRQIEQDGRAEIIDINIEIL</sequence>
<dbReference type="InterPro" id="IPR036746">
    <property type="entry name" value="TT1725-like_sf"/>
</dbReference>
<accession>I7K9X2</accession>
<dbReference type="Pfam" id="PF04456">
    <property type="entry name" value="DUF503"/>
    <property type="match status" value="1"/>
</dbReference>
<dbReference type="EMBL" id="CAKP01000125">
    <property type="protein sequence ID" value="CCJ34462.1"/>
    <property type="molecule type" value="Genomic_DNA"/>
</dbReference>
<evidence type="ECO:0000313" key="2">
    <source>
        <dbReference type="Proteomes" id="UP000007652"/>
    </source>
</evidence>
<dbReference type="InterPro" id="IPR007546">
    <property type="entry name" value="DUF503"/>
</dbReference>
<dbReference type="AlphaFoldDB" id="I7K9X2"/>